<dbReference type="FunFam" id="2.30.110.10:FF:000020">
    <property type="entry name" value="PNPO isoform 11"/>
    <property type="match status" value="1"/>
</dbReference>
<dbReference type="AlphaFoldDB" id="A0A432ZDJ9"/>
<gene>
    <name evidence="7 12" type="primary">pdxH</name>
    <name evidence="12" type="ORF">CWI81_10805</name>
</gene>
<evidence type="ECO:0000313" key="13">
    <source>
        <dbReference type="Proteomes" id="UP000287908"/>
    </source>
</evidence>
<comment type="pathway">
    <text evidence="7">Cofactor metabolism; pyridoxal 5'-phosphate salvage; pyridoxal 5'-phosphate from pyridoxamine 5'-phosphate: step 1/1.</text>
</comment>
<dbReference type="RefSeq" id="WP_126785299.1">
    <property type="nucleotide sequence ID" value="NZ_PIQF01000003.1"/>
</dbReference>
<dbReference type="NCBIfam" id="TIGR00558">
    <property type="entry name" value="pdxH"/>
    <property type="match status" value="1"/>
</dbReference>
<feature type="domain" description="Pyridoxamine 5'-phosphate oxidase N-terminal" evidence="10">
    <location>
        <begin position="38"/>
        <end position="157"/>
    </location>
</feature>
<dbReference type="Pfam" id="PF01243">
    <property type="entry name" value="PNPOx_N"/>
    <property type="match status" value="1"/>
</dbReference>
<protein>
    <recommendedName>
        <fullName evidence="7">Pyridoxine/pyridoxamine 5'-phosphate oxidase</fullName>
        <ecNumber evidence="7">1.4.3.5</ecNumber>
    </recommendedName>
    <alternativeName>
        <fullName evidence="7">PNP/PMP oxidase</fullName>
        <shortName evidence="7">PNPOx</shortName>
    </alternativeName>
    <alternativeName>
        <fullName evidence="7">Pyridoxal 5'-phosphate synthase</fullName>
    </alternativeName>
</protein>
<feature type="binding site" evidence="7 9">
    <location>
        <position position="83"/>
    </location>
    <ligand>
        <name>FMN</name>
        <dbReference type="ChEBI" id="CHEBI:58210"/>
    </ligand>
</feature>
<feature type="binding site" evidence="7 8">
    <location>
        <begin position="191"/>
        <end position="193"/>
    </location>
    <ligand>
        <name>substrate</name>
    </ligand>
</feature>
<sequence>MDLEQIRRDYELGSLPREQLAASPHEQFALWLQQAIDAKLSADPTAMTIATVDAKGVPSQRVVLLKSNDSNGLRFFTNKNSHKARDLAVNPNISAHFSWLPLERQVQITGSVEPLSEQQNDAYFRSRPKASQIGALASNQSAPIASRELLDQQFEQLMQRYRDSEVPRPEHWGGYLIKPSQFEFWQGGRNRLHDRFTYTLADGQWAIERLQP</sequence>
<feature type="domain" description="Pyridoxine 5'-phosphate oxidase dimerisation C-terminal" evidence="11">
    <location>
        <begin position="172"/>
        <end position="212"/>
    </location>
</feature>
<keyword evidence="4 7" id="KW-0288">FMN</keyword>
<comment type="caution">
    <text evidence="12">The sequence shown here is derived from an EMBL/GenBank/DDBJ whole genome shotgun (WGS) entry which is preliminary data.</text>
</comment>
<dbReference type="PROSITE" id="PS01064">
    <property type="entry name" value="PYRIDOX_OXIDASE"/>
    <property type="match status" value="1"/>
</dbReference>
<feature type="binding site" evidence="7 8">
    <location>
        <position position="66"/>
    </location>
    <ligand>
        <name>substrate</name>
    </ligand>
</feature>
<comment type="cofactor">
    <cofactor evidence="7 9">
        <name>FMN</name>
        <dbReference type="ChEBI" id="CHEBI:58210"/>
    </cofactor>
    <text evidence="7 9">Binds 1 FMN per subunit.</text>
</comment>
<dbReference type="GO" id="GO:0010181">
    <property type="term" value="F:FMN binding"/>
    <property type="evidence" value="ECO:0007669"/>
    <property type="project" value="UniProtKB-UniRule"/>
</dbReference>
<comment type="catalytic activity">
    <reaction evidence="7">
        <text>pyridoxamine 5'-phosphate + O2 + H2O = pyridoxal 5'-phosphate + H2O2 + NH4(+)</text>
        <dbReference type="Rhea" id="RHEA:15817"/>
        <dbReference type="ChEBI" id="CHEBI:15377"/>
        <dbReference type="ChEBI" id="CHEBI:15379"/>
        <dbReference type="ChEBI" id="CHEBI:16240"/>
        <dbReference type="ChEBI" id="CHEBI:28938"/>
        <dbReference type="ChEBI" id="CHEBI:58451"/>
        <dbReference type="ChEBI" id="CHEBI:597326"/>
        <dbReference type="EC" id="1.4.3.5"/>
    </reaction>
</comment>
<evidence type="ECO:0000256" key="2">
    <source>
        <dbReference type="ARBA" id="ARBA00011738"/>
    </source>
</evidence>
<dbReference type="EC" id="1.4.3.5" evidence="7"/>
<comment type="pathway">
    <text evidence="7">Cofactor metabolism; pyridoxal 5'-phosphate salvage; pyridoxal 5'-phosphate from pyridoxine 5'-phosphate: step 1/1.</text>
</comment>
<feature type="binding site" evidence="7 9">
    <location>
        <position position="195"/>
    </location>
    <ligand>
        <name>FMN</name>
        <dbReference type="ChEBI" id="CHEBI:58210"/>
    </ligand>
</feature>
<evidence type="ECO:0000256" key="3">
    <source>
        <dbReference type="ARBA" id="ARBA00022630"/>
    </source>
</evidence>
<keyword evidence="5 7" id="KW-0560">Oxidoreductase</keyword>
<keyword evidence="3 7" id="KW-0285">Flavoprotein</keyword>
<dbReference type="UniPathway" id="UPA01068">
    <property type="reaction ID" value="UER00304"/>
</dbReference>
<feature type="binding site" evidence="7 8">
    <location>
        <position position="123"/>
    </location>
    <ligand>
        <name>substrate</name>
    </ligand>
</feature>
<comment type="catalytic activity">
    <reaction evidence="7">
        <text>pyridoxine 5'-phosphate + O2 = pyridoxal 5'-phosphate + H2O2</text>
        <dbReference type="Rhea" id="RHEA:15149"/>
        <dbReference type="ChEBI" id="CHEBI:15379"/>
        <dbReference type="ChEBI" id="CHEBI:16240"/>
        <dbReference type="ChEBI" id="CHEBI:58589"/>
        <dbReference type="ChEBI" id="CHEBI:597326"/>
        <dbReference type="EC" id="1.4.3.5"/>
    </reaction>
</comment>
<feature type="binding site" evidence="7 8">
    <location>
        <position position="131"/>
    </location>
    <ligand>
        <name>substrate</name>
    </ligand>
</feature>
<dbReference type="Proteomes" id="UP000287908">
    <property type="component" value="Unassembled WGS sequence"/>
</dbReference>
<name>A0A432ZDJ9_9GAMM</name>
<feature type="binding site" evidence="8">
    <location>
        <begin position="7"/>
        <end position="10"/>
    </location>
    <ligand>
        <name>substrate</name>
    </ligand>
</feature>
<keyword evidence="6 7" id="KW-0664">Pyridoxine biosynthesis</keyword>
<proteinExistence type="inferred from homology"/>
<dbReference type="InterPro" id="IPR011576">
    <property type="entry name" value="Pyridox_Oxase_N"/>
</dbReference>
<keyword evidence="13" id="KW-1185">Reference proteome</keyword>
<feature type="binding site" evidence="7 9">
    <location>
        <position position="185"/>
    </location>
    <ligand>
        <name>FMN</name>
        <dbReference type="ChEBI" id="CHEBI:58210"/>
    </ligand>
</feature>
<organism evidence="12 13">
    <name type="scientific">Idiomarina seosinensis</name>
    <dbReference type="NCBI Taxonomy" id="281739"/>
    <lineage>
        <taxon>Bacteria</taxon>
        <taxon>Pseudomonadati</taxon>
        <taxon>Pseudomonadota</taxon>
        <taxon>Gammaproteobacteria</taxon>
        <taxon>Alteromonadales</taxon>
        <taxon>Idiomarinaceae</taxon>
        <taxon>Idiomarina</taxon>
    </lineage>
</organism>
<dbReference type="Pfam" id="PF10590">
    <property type="entry name" value="PNP_phzG_C"/>
    <property type="match status" value="1"/>
</dbReference>
<dbReference type="OrthoDB" id="9780392at2"/>
<feature type="binding site" evidence="7 9">
    <location>
        <begin position="61"/>
        <end position="66"/>
    </location>
    <ligand>
        <name>FMN</name>
        <dbReference type="ChEBI" id="CHEBI:58210"/>
    </ligand>
</feature>
<dbReference type="GO" id="GO:0004733">
    <property type="term" value="F:pyridoxamine phosphate oxidase activity"/>
    <property type="evidence" value="ECO:0007669"/>
    <property type="project" value="UniProtKB-UniRule"/>
</dbReference>
<dbReference type="HAMAP" id="MF_01629">
    <property type="entry name" value="PdxH"/>
    <property type="match status" value="1"/>
</dbReference>
<comment type="subunit">
    <text evidence="2 7">Homodimer.</text>
</comment>
<evidence type="ECO:0000256" key="6">
    <source>
        <dbReference type="ARBA" id="ARBA00023096"/>
    </source>
</evidence>
<evidence type="ECO:0000256" key="4">
    <source>
        <dbReference type="ARBA" id="ARBA00022643"/>
    </source>
</evidence>
<dbReference type="PIRSF" id="PIRSF000190">
    <property type="entry name" value="Pyd_amn-ph_oxd"/>
    <property type="match status" value="1"/>
</dbReference>
<feature type="binding site" evidence="7 9">
    <location>
        <position position="105"/>
    </location>
    <ligand>
        <name>FMN</name>
        <dbReference type="ChEBI" id="CHEBI:58210"/>
    </ligand>
</feature>
<evidence type="ECO:0000256" key="7">
    <source>
        <dbReference type="HAMAP-Rule" id="MF_01629"/>
    </source>
</evidence>
<comment type="caution">
    <text evidence="7">Lacks conserved residue(s) required for the propagation of feature annotation.</text>
</comment>
<dbReference type="NCBIfam" id="NF004231">
    <property type="entry name" value="PRK05679.1"/>
    <property type="match status" value="1"/>
</dbReference>
<reference evidence="12 13" key="1">
    <citation type="journal article" date="2011" name="Front. Microbiol.">
        <title>Genomic signatures of strain selection and enhancement in Bacillus atrophaeus var. globigii, a historical biowarfare simulant.</title>
        <authorList>
            <person name="Gibbons H.S."/>
            <person name="Broomall S.M."/>
            <person name="McNew L.A."/>
            <person name="Daligault H."/>
            <person name="Chapman C."/>
            <person name="Bruce D."/>
            <person name="Karavis M."/>
            <person name="Krepps M."/>
            <person name="McGregor P.A."/>
            <person name="Hong C."/>
            <person name="Park K.H."/>
            <person name="Akmal A."/>
            <person name="Feldman A."/>
            <person name="Lin J.S."/>
            <person name="Chang W.E."/>
            <person name="Higgs B.W."/>
            <person name="Demirev P."/>
            <person name="Lindquist J."/>
            <person name="Liem A."/>
            <person name="Fochler E."/>
            <person name="Read T.D."/>
            <person name="Tapia R."/>
            <person name="Johnson S."/>
            <person name="Bishop-Lilly K.A."/>
            <person name="Detter C."/>
            <person name="Han C."/>
            <person name="Sozhamannan S."/>
            <person name="Rosenzweig C.N."/>
            <person name="Skowronski E.W."/>
        </authorList>
    </citation>
    <scope>NUCLEOTIDE SEQUENCE [LARGE SCALE GENOMIC DNA]</scope>
    <source>
        <strain evidence="12 13">CL-SP19</strain>
    </source>
</reference>
<dbReference type="Gene3D" id="2.30.110.10">
    <property type="entry name" value="Electron Transport, Fmn-binding Protein, Chain A"/>
    <property type="match status" value="1"/>
</dbReference>
<dbReference type="InterPro" id="IPR000659">
    <property type="entry name" value="Pyridox_Oxase"/>
</dbReference>
<dbReference type="SUPFAM" id="SSF50475">
    <property type="entry name" value="FMN-binding split barrel"/>
    <property type="match status" value="1"/>
</dbReference>
<comment type="function">
    <text evidence="7">Catalyzes the oxidation of either pyridoxine 5'-phosphate (PNP) or pyridoxamine 5'-phosphate (PMP) into pyridoxal 5'-phosphate (PLP).</text>
</comment>
<evidence type="ECO:0000256" key="8">
    <source>
        <dbReference type="PIRSR" id="PIRSR000190-1"/>
    </source>
</evidence>
<evidence type="ECO:0000259" key="11">
    <source>
        <dbReference type="Pfam" id="PF10590"/>
    </source>
</evidence>
<dbReference type="PANTHER" id="PTHR10851:SF0">
    <property type="entry name" value="PYRIDOXINE-5'-PHOSPHATE OXIDASE"/>
    <property type="match status" value="1"/>
</dbReference>
<comment type="similarity">
    <text evidence="1 7">Belongs to the pyridoxamine 5'-phosphate oxidase family.</text>
</comment>
<feature type="binding site" evidence="7 9">
    <location>
        <begin position="140"/>
        <end position="141"/>
    </location>
    <ligand>
        <name>FMN</name>
        <dbReference type="ChEBI" id="CHEBI:58210"/>
    </ligand>
</feature>
<dbReference type="InterPro" id="IPR012349">
    <property type="entry name" value="Split_barrel_FMN-bd"/>
</dbReference>
<evidence type="ECO:0000256" key="5">
    <source>
        <dbReference type="ARBA" id="ARBA00023002"/>
    </source>
</evidence>
<evidence type="ECO:0000259" key="10">
    <source>
        <dbReference type="Pfam" id="PF01243"/>
    </source>
</evidence>
<dbReference type="InterPro" id="IPR019576">
    <property type="entry name" value="Pyridoxamine_oxidase_dimer_C"/>
</dbReference>
<evidence type="ECO:0000313" key="12">
    <source>
        <dbReference type="EMBL" id="RUO75452.1"/>
    </source>
</evidence>
<dbReference type="GO" id="GO:0008615">
    <property type="term" value="P:pyridoxine biosynthetic process"/>
    <property type="evidence" value="ECO:0007669"/>
    <property type="project" value="UniProtKB-UniRule"/>
</dbReference>
<evidence type="ECO:0000256" key="1">
    <source>
        <dbReference type="ARBA" id="ARBA00007301"/>
    </source>
</evidence>
<feature type="binding site" evidence="7 8">
    <location>
        <position position="127"/>
    </location>
    <ligand>
        <name>substrate</name>
    </ligand>
</feature>
<dbReference type="InterPro" id="IPR019740">
    <property type="entry name" value="Pyridox_Oxase_CS"/>
</dbReference>
<dbReference type="EMBL" id="PIQF01000003">
    <property type="protein sequence ID" value="RUO75452.1"/>
    <property type="molecule type" value="Genomic_DNA"/>
</dbReference>
<evidence type="ECO:0000256" key="9">
    <source>
        <dbReference type="PIRSR" id="PIRSR000190-2"/>
    </source>
</evidence>
<accession>A0A432ZDJ9</accession>
<dbReference type="PANTHER" id="PTHR10851">
    <property type="entry name" value="PYRIDOXINE-5-PHOSPHATE OXIDASE"/>
    <property type="match status" value="1"/>
</dbReference>
<feature type="binding site" evidence="7 9">
    <location>
        <begin position="76"/>
        <end position="77"/>
    </location>
    <ligand>
        <name>FMN</name>
        <dbReference type="ChEBI" id="CHEBI:58210"/>
    </ligand>
</feature>